<sequence>MILESDYFFSILLPGSNHLRSKQFNCSKFHFWFPDFRWVILTADNTVELYGFEDASSLAYATAIYCRQKHNGKIKIKSSQGSSIGSSHNNTTPLTFSETKTAEETIIRWVQGIHFQEEIQNIKKQTSLPPKSPLRSLHPFIDEHGLVRVGGRLQNSQLRFNSKHPIILPSQHTISELLIKEQHIAHLHAGPTLLAHVLRQSHWIVGGRKLINKCIRKCLKCNKFKISTTTPQLMGNLPKHRVTLERPFFCYGIDYAGPVLIKCDKASFHLQPQKSLGVFLQNIKGGFWKKWSSDFLSSLQPRKKWHVSQPNLKEDDIVLIKEEGPLGTWPMSRLLLVHPDNDGLIRVATVKTQDSIYKRPVHKLCKLPIYPN</sequence>
<evidence type="ECO:0008006" key="5">
    <source>
        <dbReference type="Google" id="ProtNLM"/>
    </source>
</evidence>
<dbReference type="Proteomes" id="UP000887116">
    <property type="component" value="Unassembled WGS sequence"/>
</dbReference>
<comment type="caution">
    <text evidence="3">The sequence shown here is derived from an EMBL/GenBank/DDBJ whole genome shotgun (WGS) entry which is preliminary data.</text>
</comment>
<feature type="domain" description="Integrase zinc-binding" evidence="1">
    <location>
        <begin position="175"/>
        <end position="226"/>
    </location>
</feature>
<proteinExistence type="predicted"/>
<dbReference type="InterPro" id="IPR040676">
    <property type="entry name" value="DUF5641"/>
</dbReference>
<reference evidence="3" key="1">
    <citation type="submission" date="2020-07" db="EMBL/GenBank/DDBJ databases">
        <title>Multicomponent nature underlies the extraordinary mechanical properties of spider dragline silk.</title>
        <authorList>
            <person name="Kono N."/>
            <person name="Nakamura H."/>
            <person name="Mori M."/>
            <person name="Yoshida Y."/>
            <person name="Ohtoshi R."/>
            <person name="Malay A.D."/>
            <person name="Moran D.A.P."/>
            <person name="Tomita M."/>
            <person name="Numata K."/>
            <person name="Arakawa K."/>
        </authorList>
    </citation>
    <scope>NUCLEOTIDE SEQUENCE</scope>
</reference>
<evidence type="ECO:0000259" key="1">
    <source>
        <dbReference type="Pfam" id="PF17921"/>
    </source>
</evidence>
<organism evidence="3 4">
    <name type="scientific">Trichonephila clavata</name>
    <name type="common">Joro spider</name>
    <name type="synonym">Nephila clavata</name>
    <dbReference type="NCBI Taxonomy" id="2740835"/>
    <lineage>
        <taxon>Eukaryota</taxon>
        <taxon>Metazoa</taxon>
        <taxon>Ecdysozoa</taxon>
        <taxon>Arthropoda</taxon>
        <taxon>Chelicerata</taxon>
        <taxon>Arachnida</taxon>
        <taxon>Araneae</taxon>
        <taxon>Araneomorphae</taxon>
        <taxon>Entelegynae</taxon>
        <taxon>Araneoidea</taxon>
        <taxon>Nephilidae</taxon>
        <taxon>Trichonephila</taxon>
    </lineage>
</organism>
<keyword evidence="4" id="KW-1185">Reference proteome</keyword>
<evidence type="ECO:0000313" key="3">
    <source>
        <dbReference type="EMBL" id="GFR18296.1"/>
    </source>
</evidence>
<protein>
    <recommendedName>
        <fullName evidence="5">Integrase zinc-binding domain-containing protein</fullName>
    </recommendedName>
</protein>
<dbReference type="OrthoDB" id="6432901at2759"/>
<dbReference type="Pfam" id="PF18701">
    <property type="entry name" value="DUF5641"/>
    <property type="match status" value="1"/>
</dbReference>
<dbReference type="EMBL" id="BMAO01007762">
    <property type="protein sequence ID" value="GFR18296.1"/>
    <property type="molecule type" value="Genomic_DNA"/>
</dbReference>
<accession>A0A8X6LPK1</accession>
<dbReference type="Pfam" id="PF17921">
    <property type="entry name" value="Integrase_H2C2"/>
    <property type="match status" value="1"/>
</dbReference>
<name>A0A8X6LPK1_TRICU</name>
<dbReference type="PANTHER" id="PTHR47331:SF6">
    <property type="entry name" value="DOUBLECORTIN DOMAIN-CONTAINING PROTEIN"/>
    <property type="match status" value="1"/>
</dbReference>
<dbReference type="AlphaFoldDB" id="A0A8X6LPK1"/>
<dbReference type="InterPro" id="IPR041588">
    <property type="entry name" value="Integrase_H2C2"/>
</dbReference>
<feature type="domain" description="DUF5641" evidence="2">
    <location>
        <begin position="280"/>
        <end position="367"/>
    </location>
</feature>
<dbReference type="PANTHER" id="PTHR47331">
    <property type="entry name" value="PHD-TYPE DOMAIN-CONTAINING PROTEIN"/>
    <property type="match status" value="1"/>
</dbReference>
<evidence type="ECO:0000259" key="2">
    <source>
        <dbReference type="Pfam" id="PF18701"/>
    </source>
</evidence>
<gene>
    <name evidence="3" type="primary">TcasGA2_TC010710</name>
    <name evidence="3" type="ORF">TNCT_710501</name>
</gene>
<evidence type="ECO:0000313" key="4">
    <source>
        <dbReference type="Proteomes" id="UP000887116"/>
    </source>
</evidence>